<feature type="transmembrane region" description="Helical" evidence="8">
    <location>
        <begin position="143"/>
        <end position="164"/>
    </location>
</feature>
<keyword evidence="5" id="KW-0560">Oxidoreductase</keyword>
<dbReference type="InterPro" id="IPR051410">
    <property type="entry name" value="Ferric/Cupric_Reductase"/>
</dbReference>
<feature type="domain" description="Ferric oxidoreductase" evidence="9">
    <location>
        <begin position="109"/>
        <end position="222"/>
    </location>
</feature>
<evidence type="ECO:0000256" key="2">
    <source>
        <dbReference type="ARBA" id="ARBA00022448"/>
    </source>
</evidence>
<evidence type="ECO:0000259" key="9">
    <source>
        <dbReference type="Pfam" id="PF01794"/>
    </source>
</evidence>
<dbReference type="Pfam" id="PF08030">
    <property type="entry name" value="NAD_binding_6"/>
    <property type="match status" value="1"/>
</dbReference>
<keyword evidence="4 8" id="KW-1133">Transmembrane helix</keyword>
<evidence type="ECO:0000256" key="4">
    <source>
        <dbReference type="ARBA" id="ARBA00022989"/>
    </source>
</evidence>
<feature type="domain" description="Ferric reductase NAD binding" evidence="10">
    <location>
        <begin position="357"/>
        <end position="406"/>
    </location>
</feature>
<comment type="caution">
    <text evidence="11">The sequence shown here is derived from an EMBL/GenBank/DDBJ whole genome shotgun (WGS) entry which is preliminary data.</text>
</comment>
<gene>
    <name evidence="11" type="ORF">BCR44DRAFT_1266652</name>
</gene>
<evidence type="ECO:0000256" key="6">
    <source>
        <dbReference type="ARBA" id="ARBA00023065"/>
    </source>
</evidence>
<dbReference type="Gene3D" id="3.40.50.80">
    <property type="entry name" value="Nucleotide-binding domain of ferredoxin-NADP reductase (FNR) module"/>
    <property type="match status" value="1"/>
</dbReference>
<evidence type="ECO:0000256" key="8">
    <source>
        <dbReference type="SAM" id="Phobius"/>
    </source>
</evidence>
<dbReference type="InterPro" id="IPR013121">
    <property type="entry name" value="Fe_red_NAD-bd_6"/>
</dbReference>
<accession>A0A1Y2HWN3</accession>
<keyword evidence="6" id="KW-0406">Ion transport</keyword>
<keyword evidence="12" id="KW-1185">Reference proteome</keyword>
<feature type="transmembrane region" description="Helical" evidence="8">
    <location>
        <begin position="230"/>
        <end position="249"/>
    </location>
</feature>
<dbReference type="GO" id="GO:0000293">
    <property type="term" value="F:ferric-chelate reductase activity"/>
    <property type="evidence" value="ECO:0007669"/>
    <property type="project" value="TreeGrafter"/>
</dbReference>
<evidence type="ECO:0000313" key="12">
    <source>
        <dbReference type="Proteomes" id="UP000193411"/>
    </source>
</evidence>
<name>A0A1Y2HWN3_9FUNG</name>
<evidence type="ECO:0000256" key="1">
    <source>
        <dbReference type="ARBA" id="ARBA00004141"/>
    </source>
</evidence>
<dbReference type="SUPFAM" id="SSF52343">
    <property type="entry name" value="Ferredoxin reductase-like, C-terminal NADP-linked domain"/>
    <property type="match status" value="1"/>
</dbReference>
<dbReference type="GO" id="GO:0015677">
    <property type="term" value="P:copper ion import"/>
    <property type="evidence" value="ECO:0007669"/>
    <property type="project" value="TreeGrafter"/>
</dbReference>
<dbReference type="GO" id="GO:0006826">
    <property type="term" value="P:iron ion transport"/>
    <property type="evidence" value="ECO:0007669"/>
    <property type="project" value="TreeGrafter"/>
</dbReference>
<dbReference type="Pfam" id="PF01794">
    <property type="entry name" value="Ferric_reduct"/>
    <property type="match status" value="1"/>
</dbReference>
<evidence type="ECO:0008006" key="13">
    <source>
        <dbReference type="Google" id="ProtNLM"/>
    </source>
</evidence>
<feature type="transmembrane region" description="Helical" evidence="8">
    <location>
        <begin position="360"/>
        <end position="381"/>
    </location>
</feature>
<keyword evidence="7 8" id="KW-0472">Membrane</keyword>
<dbReference type="Proteomes" id="UP000193411">
    <property type="component" value="Unassembled WGS sequence"/>
</dbReference>
<feature type="transmembrane region" description="Helical" evidence="8">
    <location>
        <begin position="18"/>
        <end position="38"/>
    </location>
</feature>
<feature type="transmembrane region" description="Helical" evidence="8">
    <location>
        <begin position="203"/>
        <end position="224"/>
    </location>
</feature>
<dbReference type="GO" id="GO:0005886">
    <property type="term" value="C:plasma membrane"/>
    <property type="evidence" value="ECO:0007669"/>
    <property type="project" value="TreeGrafter"/>
</dbReference>
<organism evidence="11 12">
    <name type="scientific">Catenaria anguillulae PL171</name>
    <dbReference type="NCBI Taxonomy" id="765915"/>
    <lineage>
        <taxon>Eukaryota</taxon>
        <taxon>Fungi</taxon>
        <taxon>Fungi incertae sedis</taxon>
        <taxon>Blastocladiomycota</taxon>
        <taxon>Blastocladiomycetes</taxon>
        <taxon>Blastocladiales</taxon>
        <taxon>Catenariaceae</taxon>
        <taxon>Catenaria</taxon>
    </lineage>
</organism>
<dbReference type="OrthoDB" id="436496at2759"/>
<feature type="transmembrane region" description="Helical" evidence="8">
    <location>
        <begin position="74"/>
        <end position="95"/>
    </location>
</feature>
<dbReference type="AlphaFoldDB" id="A0A1Y2HWN3"/>
<evidence type="ECO:0000259" key="10">
    <source>
        <dbReference type="Pfam" id="PF08030"/>
    </source>
</evidence>
<comment type="subcellular location">
    <subcellularLocation>
        <location evidence="1">Membrane</location>
        <topology evidence="1">Multi-pass membrane protein</topology>
    </subcellularLocation>
</comment>
<protein>
    <recommendedName>
        <fullName evidence="13">FAD-binding FR-type domain-containing protein</fullName>
    </recommendedName>
</protein>
<dbReference type="InterPro" id="IPR039261">
    <property type="entry name" value="FNR_nucleotide-bd"/>
</dbReference>
<proteinExistence type="predicted"/>
<dbReference type="InterPro" id="IPR013130">
    <property type="entry name" value="Fe3_Rdtase_TM_dom"/>
</dbReference>
<dbReference type="PANTHER" id="PTHR32361:SF9">
    <property type="entry name" value="FERRIC REDUCTASE TRANSMEMBRANE COMPONENT 3-RELATED"/>
    <property type="match status" value="1"/>
</dbReference>
<dbReference type="STRING" id="765915.A0A1Y2HWN3"/>
<keyword evidence="2" id="KW-0813">Transport</keyword>
<dbReference type="GO" id="GO:0006879">
    <property type="term" value="P:intracellular iron ion homeostasis"/>
    <property type="evidence" value="ECO:0007669"/>
    <property type="project" value="TreeGrafter"/>
</dbReference>
<evidence type="ECO:0000256" key="5">
    <source>
        <dbReference type="ARBA" id="ARBA00023002"/>
    </source>
</evidence>
<evidence type="ECO:0000313" key="11">
    <source>
        <dbReference type="EMBL" id="ORZ39025.1"/>
    </source>
</evidence>
<sequence length="491" mass="54035">MANTAGSADLSLIPTPNLISGVLVFLLLLTLVLGAGAARRYSLRLACSPCATAPLSTQCDKRASFVWYSYHSPIVVDLAVTALIYLPIVVAFTLSHEYSTLATVDRFAYIALPHFLMTTLLGIHFSPFATLLPRLRLILLHKWCARFGTLLALAHVATHFAFWIQDGTVAEQLQRGSMRNGLVAFSSLMLLSVTSFRPVRRAVYGLFSAAHHVFFLLFALFVVLHTKYSLFAVAPMVVAFLANKAAIALQVQRNQTSFTVARGLSDGLVKVDMNLSIASPSAPLPTPDHVVYVAARPWSTFHPFSPRVSQVGAKSIGLTINVRQHSHGFTETKLTPRHIRRLVAFIPPAPHLPLTKFKQVIFVAGGIGITPVLAWLNHIALLQSSRPDKIHLESIHIIWIVRTESVTAQIAPRLATHFETELGVKVPFVECVNVVVTGRDGRPDLDKLSQHCWICRHLDLSLVPNQWLTESRPSEGIGGCTRKHLVGELCE</sequence>
<dbReference type="PANTHER" id="PTHR32361">
    <property type="entry name" value="FERRIC/CUPRIC REDUCTASE TRANSMEMBRANE COMPONENT"/>
    <property type="match status" value="1"/>
</dbReference>
<evidence type="ECO:0000256" key="3">
    <source>
        <dbReference type="ARBA" id="ARBA00022692"/>
    </source>
</evidence>
<reference evidence="11 12" key="1">
    <citation type="submission" date="2016-07" db="EMBL/GenBank/DDBJ databases">
        <title>Pervasive Adenine N6-methylation of Active Genes in Fungi.</title>
        <authorList>
            <consortium name="DOE Joint Genome Institute"/>
            <person name="Mondo S.J."/>
            <person name="Dannebaum R.O."/>
            <person name="Kuo R.C."/>
            <person name="Labutti K."/>
            <person name="Haridas S."/>
            <person name="Kuo A."/>
            <person name="Salamov A."/>
            <person name="Ahrendt S.R."/>
            <person name="Lipzen A."/>
            <person name="Sullivan W."/>
            <person name="Andreopoulos W.B."/>
            <person name="Clum A."/>
            <person name="Lindquist E."/>
            <person name="Daum C."/>
            <person name="Ramamoorthy G.K."/>
            <person name="Gryganskyi A."/>
            <person name="Culley D."/>
            <person name="Magnuson J.K."/>
            <person name="James T.Y."/>
            <person name="O'Malley M.A."/>
            <person name="Stajich J.E."/>
            <person name="Spatafora J.W."/>
            <person name="Visel A."/>
            <person name="Grigoriev I.V."/>
        </authorList>
    </citation>
    <scope>NUCLEOTIDE SEQUENCE [LARGE SCALE GENOMIC DNA]</scope>
    <source>
        <strain evidence="11 12">PL171</strain>
    </source>
</reference>
<keyword evidence="3 8" id="KW-0812">Transmembrane</keyword>
<evidence type="ECO:0000256" key="7">
    <source>
        <dbReference type="ARBA" id="ARBA00023136"/>
    </source>
</evidence>
<feature type="transmembrane region" description="Helical" evidence="8">
    <location>
        <begin position="107"/>
        <end position="131"/>
    </location>
</feature>
<feature type="transmembrane region" description="Helical" evidence="8">
    <location>
        <begin position="176"/>
        <end position="196"/>
    </location>
</feature>
<dbReference type="EMBL" id="MCFL01000006">
    <property type="protein sequence ID" value="ORZ39025.1"/>
    <property type="molecule type" value="Genomic_DNA"/>
</dbReference>